<dbReference type="CDD" id="cd02173">
    <property type="entry name" value="ECT"/>
    <property type="match status" value="1"/>
</dbReference>
<dbReference type="InterPro" id="IPR004821">
    <property type="entry name" value="Cyt_trans-like"/>
</dbReference>
<dbReference type="PANTHER" id="PTHR45780:SF2">
    <property type="entry name" value="ETHANOLAMINE-PHOSPHATE CYTIDYLYLTRANSFERASE"/>
    <property type="match status" value="1"/>
</dbReference>
<protein>
    <recommendedName>
        <fullName evidence="10">ethanolamine-phosphate cytidylyltransferase</fullName>
        <ecNumber evidence="10">2.7.7.14</ecNumber>
    </recommendedName>
    <alternativeName>
        <fullName evidence="11">CTP:phosphoethanolamine cytidylyltransferase</fullName>
    </alternativeName>
</protein>
<feature type="domain" description="Cytidyltransferase-like" evidence="12">
    <location>
        <begin position="203"/>
        <end position="292"/>
    </location>
</feature>
<evidence type="ECO:0000256" key="2">
    <source>
        <dbReference type="ARBA" id="ARBA00010101"/>
    </source>
</evidence>
<dbReference type="Proteomes" id="UP000001357">
    <property type="component" value="Unassembled WGS sequence"/>
</dbReference>
<accession>A9UVC2</accession>
<keyword evidence="8" id="KW-1208">Phospholipid metabolism</keyword>
<dbReference type="RefSeq" id="XP_001744354.1">
    <property type="nucleotide sequence ID" value="XM_001744302.1"/>
</dbReference>
<dbReference type="InParanoid" id="A9UVC2"/>
<dbReference type="InterPro" id="IPR044608">
    <property type="entry name" value="Ect1/PCYT2"/>
</dbReference>
<dbReference type="FunCoup" id="A9UVC2">
    <property type="interactions" value="571"/>
</dbReference>
<evidence type="ECO:0000313" key="13">
    <source>
        <dbReference type="EMBL" id="EDQ91057.1"/>
    </source>
</evidence>
<evidence type="ECO:0000256" key="8">
    <source>
        <dbReference type="ARBA" id="ARBA00023264"/>
    </source>
</evidence>
<evidence type="ECO:0000256" key="10">
    <source>
        <dbReference type="ARBA" id="ARBA00024221"/>
    </source>
</evidence>
<dbReference type="STRING" id="81824.A9UVC2"/>
<dbReference type="KEGG" id="mbr:MONBRDRAFT_20281"/>
<dbReference type="OMA" id="QCKYINA"/>
<evidence type="ECO:0000259" key="12">
    <source>
        <dbReference type="Pfam" id="PF01467"/>
    </source>
</evidence>
<proteinExistence type="inferred from homology"/>
<dbReference type="GO" id="GO:0005737">
    <property type="term" value="C:cytoplasm"/>
    <property type="evidence" value="ECO:0000318"/>
    <property type="project" value="GO_Central"/>
</dbReference>
<dbReference type="InterPro" id="IPR041723">
    <property type="entry name" value="CCT"/>
</dbReference>
<evidence type="ECO:0000256" key="5">
    <source>
        <dbReference type="ARBA" id="ARBA00022695"/>
    </source>
</evidence>
<dbReference type="EMBL" id="CH991546">
    <property type="protein sequence ID" value="EDQ91057.1"/>
    <property type="molecule type" value="Genomic_DNA"/>
</dbReference>
<dbReference type="eggNOG" id="KOG2803">
    <property type="taxonomic scope" value="Eukaryota"/>
</dbReference>
<reference evidence="13 14" key="1">
    <citation type="journal article" date="2008" name="Nature">
        <title>The genome of the choanoflagellate Monosiga brevicollis and the origin of metazoans.</title>
        <authorList>
            <consortium name="JGI Sequencing"/>
            <person name="King N."/>
            <person name="Westbrook M.J."/>
            <person name="Young S.L."/>
            <person name="Kuo A."/>
            <person name="Abedin M."/>
            <person name="Chapman J."/>
            <person name="Fairclough S."/>
            <person name="Hellsten U."/>
            <person name="Isogai Y."/>
            <person name="Letunic I."/>
            <person name="Marr M."/>
            <person name="Pincus D."/>
            <person name="Putnam N."/>
            <person name="Rokas A."/>
            <person name="Wright K.J."/>
            <person name="Zuzow R."/>
            <person name="Dirks W."/>
            <person name="Good M."/>
            <person name="Goodstein D."/>
            <person name="Lemons D."/>
            <person name="Li W."/>
            <person name="Lyons J.B."/>
            <person name="Morris A."/>
            <person name="Nichols S."/>
            <person name="Richter D.J."/>
            <person name="Salamov A."/>
            <person name="Bork P."/>
            <person name="Lim W.A."/>
            <person name="Manning G."/>
            <person name="Miller W.T."/>
            <person name="McGinnis W."/>
            <person name="Shapiro H."/>
            <person name="Tjian R."/>
            <person name="Grigoriev I.V."/>
            <person name="Rokhsar D."/>
        </authorList>
    </citation>
    <scope>NUCLEOTIDE SEQUENCE [LARGE SCALE GENOMIC DNA]</scope>
    <source>
        <strain evidence="14">MX1 / ATCC 50154</strain>
    </source>
</reference>
<dbReference type="PANTHER" id="PTHR45780">
    <property type="entry name" value="ETHANOLAMINE-PHOSPHATE CYTIDYLYLTRANSFERASE"/>
    <property type="match status" value="1"/>
</dbReference>
<gene>
    <name evidence="13" type="ORF">MONBRDRAFT_20281</name>
</gene>
<keyword evidence="4" id="KW-0808">Transferase</keyword>
<comment type="pathway">
    <text evidence="9">Phospholipid metabolism; phosphatidylethanolamine biosynthesis; phosphatidylethanolamine from ethanolamine: step 2/3.</text>
</comment>
<evidence type="ECO:0000256" key="11">
    <source>
        <dbReference type="ARBA" id="ARBA00031473"/>
    </source>
</evidence>
<dbReference type="InterPro" id="IPR014729">
    <property type="entry name" value="Rossmann-like_a/b/a_fold"/>
</dbReference>
<dbReference type="EC" id="2.7.7.14" evidence="10"/>
<feature type="domain" description="Cytidyltransferase-like" evidence="12">
    <location>
        <begin position="17"/>
        <end position="142"/>
    </location>
</feature>
<keyword evidence="3" id="KW-0444">Lipid biosynthesis</keyword>
<dbReference type="GO" id="GO:0004306">
    <property type="term" value="F:ethanolamine-phosphate cytidylyltransferase activity"/>
    <property type="evidence" value="ECO:0000318"/>
    <property type="project" value="GO_Central"/>
</dbReference>
<dbReference type="NCBIfam" id="TIGR00125">
    <property type="entry name" value="cyt_tran_rel"/>
    <property type="match status" value="2"/>
</dbReference>
<evidence type="ECO:0000256" key="6">
    <source>
        <dbReference type="ARBA" id="ARBA00023098"/>
    </source>
</evidence>
<organism evidence="13 14">
    <name type="scientific">Monosiga brevicollis</name>
    <name type="common">Choanoflagellate</name>
    <dbReference type="NCBI Taxonomy" id="81824"/>
    <lineage>
        <taxon>Eukaryota</taxon>
        <taxon>Choanoflagellata</taxon>
        <taxon>Craspedida</taxon>
        <taxon>Salpingoecidae</taxon>
        <taxon>Monosiga</taxon>
    </lineage>
</organism>
<evidence type="ECO:0000256" key="7">
    <source>
        <dbReference type="ARBA" id="ARBA00023209"/>
    </source>
</evidence>
<dbReference type="CDD" id="cd02174">
    <property type="entry name" value="CCT"/>
    <property type="match status" value="1"/>
</dbReference>
<dbReference type="GeneID" id="5889408"/>
<dbReference type="Pfam" id="PF01467">
    <property type="entry name" value="CTP_transf_like"/>
    <property type="match status" value="2"/>
</dbReference>
<dbReference type="GO" id="GO:0006646">
    <property type="term" value="P:phosphatidylethanolamine biosynthetic process"/>
    <property type="evidence" value="ECO:0000318"/>
    <property type="project" value="GO_Central"/>
</dbReference>
<comment type="similarity">
    <text evidence="2">Belongs to the cytidylyltransferase family.</text>
</comment>
<dbReference type="UniPathway" id="UPA00558">
    <property type="reaction ID" value="UER00742"/>
</dbReference>
<sequence>MAEASPKAAKRQPTRVYADGCFDLMHFGHANALRQAKALGDILVVGIHNDEDIEKNKGPPVLTQEERYKLVKAVKWVDEVVTDAPYTFNLDFLEQNNCDFVVHGDDITTNADGEDAYHIAKKSGRYKEYQRTQGVSTTDIVGRMLLMTRTHHQQDDGDAKLSTSKLSASDSPYTGTSQLLANSKRIVQFSTQREPKDTDVIGYMPGAFDLLHTGHVAALEAARQQCDYLIVGLHTDRTVNRNHGSNYPIMNLQERTLSILACRYVDDVVIGAPEAITEELLDYFKITKVFHGSTGVLKPSGADPYQVAIDRGIFVHVESHSDLTTEIIVDRIIKNRLNFAQRNAKKTQREVDRILRGEV</sequence>
<evidence type="ECO:0000313" key="14">
    <source>
        <dbReference type="Proteomes" id="UP000001357"/>
    </source>
</evidence>
<keyword evidence="7" id="KW-0594">Phospholipid biosynthesis</keyword>
<evidence type="ECO:0000256" key="4">
    <source>
        <dbReference type="ARBA" id="ARBA00022679"/>
    </source>
</evidence>
<dbReference type="SUPFAM" id="SSF52374">
    <property type="entry name" value="Nucleotidylyl transferase"/>
    <property type="match status" value="2"/>
</dbReference>
<keyword evidence="14" id="KW-1185">Reference proteome</keyword>
<keyword evidence="6" id="KW-0443">Lipid metabolism</keyword>
<evidence type="ECO:0000256" key="3">
    <source>
        <dbReference type="ARBA" id="ARBA00022516"/>
    </source>
</evidence>
<dbReference type="AlphaFoldDB" id="A9UVC2"/>
<evidence type="ECO:0000256" key="1">
    <source>
        <dbReference type="ARBA" id="ARBA00005189"/>
    </source>
</evidence>
<dbReference type="Gene3D" id="3.40.50.620">
    <property type="entry name" value="HUPs"/>
    <property type="match status" value="2"/>
</dbReference>
<keyword evidence="5" id="KW-0548">Nucleotidyltransferase</keyword>
<evidence type="ECO:0000256" key="9">
    <source>
        <dbReference type="ARBA" id="ARBA00024191"/>
    </source>
</evidence>
<comment type="pathway">
    <text evidence="1">Lipid metabolism.</text>
</comment>
<name>A9UVC2_MONBE</name>